<feature type="domain" description="Glycosyl transferase family 28 C-terminal" evidence="1">
    <location>
        <begin position="1"/>
        <end position="140"/>
    </location>
</feature>
<dbReference type="GO" id="GO:0016740">
    <property type="term" value="F:transferase activity"/>
    <property type="evidence" value="ECO:0007669"/>
    <property type="project" value="UniProtKB-KW"/>
</dbReference>
<sequence length="163" mass="18978">MIFITVGTHEQGLDRLLITIDKLIEKQVINEVVFAQIGYSDYKPKYYNYKDLIEYDEMDKMIQNSNIVITHGGPGCIFQAIQHGKIPLVFPRNPKFKEHVDNHQILFTKRLEKQSKVIGIYEEKDLENIILNYDKLIKNCSIASNDNSIFVKKFEKLIIGIMN</sequence>
<comment type="caution">
    <text evidence="2">The sequence shown here is derived from an EMBL/GenBank/DDBJ whole genome shotgun (WGS) entry which is preliminary data.</text>
</comment>
<dbReference type="Gene3D" id="3.40.50.2000">
    <property type="entry name" value="Glycogen Phosphorylase B"/>
    <property type="match status" value="1"/>
</dbReference>
<dbReference type="EMBL" id="JACRWE010000002">
    <property type="protein sequence ID" value="MBC5995838.1"/>
    <property type="molecule type" value="Genomic_DNA"/>
</dbReference>
<evidence type="ECO:0000259" key="1">
    <source>
        <dbReference type="Pfam" id="PF04101"/>
    </source>
</evidence>
<accession>A0ABR7JLP0</accession>
<keyword evidence="2" id="KW-0808">Transferase</keyword>
<organism evidence="2 3">
    <name type="scientific">Romboutsia faecis</name>
    <dbReference type="NCBI Taxonomy" id="2764597"/>
    <lineage>
        <taxon>Bacteria</taxon>
        <taxon>Bacillati</taxon>
        <taxon>Bacillota</taxon>
        <taxon>Clostridia</taxon>
        <taxon>Peptostreptococcales</taxon>
        <taxon>Peptostreptococcaceae</taxon>
        <taxon>Romboutsia</taxon>
    </lineage>
</organism>
<keyword evidence="3" id="KW-1185">Reference proteome</keyword>
<dbReference type="RefSeq" id="WP_153923731.1">
    <property type="nucleotide sequence ID" value="NZ_JACRWE010000002.1"/>
</dbReference>
<dbReference type="Pfam" id="PF04101">
    <property type="entry name" value="Glyco_tran_28_C"/>
    <property type="match status" value="1"/>
</dbReference>
<name>A0ABR7JLP0_9FIRM</name>
<dbReference type="InterPro" id="IPR007235">
    <property type="entry name" value="Glyco_trans_28_C"/>
</dbReference>
<gene>
    <name evidence="2" type="ORF">H8923_03630</name>
</gene>
<evidence type="ECO:0000313" key="3">
    <source>
        <dbReference type="Proteomes" id="UP000609849"/>
    </source>
</evidence>
<dbReference type="SUPFAM" id="SSF53756">
    <property type="entry name" value="UDP-Glycosyltransferase/glycogen phosphorylase"/>
    <property type="match status" value="1"/>
</dbReference>
<protein>
    <submittedName>
        <fullName evidence="2">Glycosyl transferase family 28</fullName>
    </submittedName>
</protein>
<reference evidence="2 3" key="1">
    <citation type="submission" date="2020-08" db="EMBL/GenBank/DDBJ databases">
        <authorList>
            <person name="Liu C."/>
            <person name="Sun Q."/>
        </authorList>
    </citation>
    <scope>NUCLEOTIDE SEQUENCE [LARGE SCALE GENOMIC DNA]</scope>
    <source>
        <strain evidence="2 3">NSJ-18</strain>
    </source>
</reference>
<proteinExistence type="predicted"/>
<evidence type="ECO:0000313" key="2">
    <source>
        <dbReference type="EMBL" id="MBC5995838.1"/>
    </source>
</evidence>
<dbReference type="Proteomes" id="UP000609849">
    <property type="component" value="Unassembled WGS sequence"/>
</dbReference>